<evidence type="ECO:0000256" key="2">
    <source>
        <dbReference type="SAM" id="Phobius"/>
    </source>
</evidence>
<feature type="compositionally biased region" description="Polar residues" evidence="1">
    <location>
        <begin position="189"/>
        <end position="202"/>
    </location>
</feature>
<dbReference type="PANTHER" id="PTHR46645">
    <property type="entry name" value="GRAM DOMAIN-CONTAINING PROTEIN 2B-RELATED"/>
    <property type="match status" value="1"/>
</dbReference>
<dbReference type="AlphaFoldDB" id="A0A9D2YLF5"/>
<feature type="region of interest" description="Disordered" evidence="1">
    <location>
        <begin position="239"/>
        <end position="270"/>
    </location>
</feature>
<feature type="domain" description="GRAM" evidence="3">
    <location>
        <begin position="84"/>
        <end position="151"/>
    </location>
</feature>
<feature type="region of interest" description="Disordered" evidence="1">
    <location>
        <begin position="189"/>
        <end position="208"/>
    </location>
</feature>
<dbReference type="InterPro" id="IPR052633">
    <property type="entry name" value="GRAM_domain_protein_2B"/>
</dbReference>
<dbReference type="Gene3D" id="2.30.29.30">
    <property type="entry name" value="Pleckstrin-homology domain (PH domain)/Phosphotyrosine-binding domain (PTB)"/>
    <property type="match status" value="1"/>
</dbReference>
<feature type="compositionally biased region" description="Polar residues" evidence="1">
    <location>
        <begin position="16"/>
        <end position="49"/>
    </location>
</feature>
<dbReference type="OMA" id="WSSHHRE"/>
<feature type="region of interest" description="Disordered" evidence="1">
    <location>
        <begin position="10"/>
        <end position="54"/>
    </location>
</feature>
<feature type="compositionally biased region" description="Polar residues" evidence="1">
    <location>
        <begin position="240"/>
        <end position="254"/>
    </location>
</feature>
<dbReference type="SMART" id="SM00568">
    <property type="entry name" value="GRAM"/>
    <property type="match status" value="1"/>
</dbReference>
<name>A0A9D2YLF5_NOTFU</name>
<sequence>MTLFSIMSLKNRKSSQDNLSPTQSGPGVVRRNSSLLSNKRWSNPSQSPETAEPEISLREQNLAEEYLTKSDGFVNSNTFLKYNKTFHKLFPEVPEEDRVTHTFTCSLQKEVLYHGKLFVSECHVCFYSSVLLKETKVVIPFSDVKEIKKYKSPLSMLSIQTSSRDKYSFASVRNYKLCYKLLHGICSQSQEESGNSSPQLSPAENEAERDTVSSCSSLEIGMEQDLISSDLEREFPLMTSEASSTPGSTQQRSLTNKDHRAAPLNRRSTETVTPSVSREVTHFSMLFYIYVTLLLLLLLVSGYIGLRITALEEQLSSLGALADLY</sequence>
<evidence type="ECO:0000313" key="5">
    <source>
        <dbReference type="Proteomes" id="UP000822369"/>
    </source>
</evidence>
<feature type="transmembrane region" description="Helical" evidence="2">
    <location>
        <begin position="285"/>
        <end position="306"/>
    </location>
</feature>
<accession>A0A9D2YLF5</accession>
<dbReference type="InterPro" id="IPR004182">
    <property type="entry name" value="GRAM"/>
</dbReference>
<protein>
    <submittedName>
        <fullName evidence="4">GRAM domain-containing protein 3-like</fullName>
    </submittedName>
</protein>
<dbReference type="OrthoDB" id="2162691at2759"/>
<dbReference type="Pfam" id="PF02893">
    <property type="entry name" value="GRAM"/>
    <property type="match status" value="1"/>
</dbReference>
<evidence type="ECO:0000256" key="1">
    <source>
        <dbReference type="SAM" id="MobiDB-lite"/>
    </source>
</evidence>
<keyword evidence="2" id="KW-0472">Membrane</keyword>
<gene>
    <name evidence="4" type="ORF">G4P62_009195</name>
</gene>
<proteinExistence type="predicted"/>
<reference evidence="4" key="1">
    <citation type="submission" date="2020-03" db="EMBL/GenBank/DDBJ databases">
        <title>Intra-Species Differences in Population Size shape Life History and Genome Evolution.</title>
        <authorList>
            <person name="Willemsen D."/>
            <person name="Cui R."/>
            <person name="Valenzano D.R."/>
        </authorList>
    </citation>
    <scope>NUCLEOTIDE SEQUENCE</scope>
    <source>
        <strain evidence="4">GRZ</strain>
        <tissue evidence="4">Whole</tissue>
    </source>
</reference>
<evidence type="ECO:0000313" key="4">
    <source>
        <dbReference type="EMBL" id="KAF7222770.1"/>
    </source>
</evidence>
<keyword evidence="2" id="KW-1133">Transmembrane helix</keyword>
<evidence type="ECO:0000259" key="3">
    <source>
        <dbReference type="SMART" id="SM00568"/>
    </source>
</evidence>
<organism evidence="4 5">
    <name type="scientific">Nothobranchius furzeri</name>
    <name type="common">Turquoise killifish</name>
    <dbReference type="NCBI Taxonomy" id="105023"/>
    <lineage>
        <taxon>Eukaryota</taxon>
        <taxon>Metazoa</taxon>
        <taxon>Chordata</taxon>
        <taxon>Craniata</taxon>
        <taxon>Vertebrata</taxon>
        <taxon>Euteleostomi</taxon>
        <taxon>Actinopterygii</taxon>
        <taxon>Neopterygii</taxon>
        <taxon>Teleostei</taxon>
        <taxon>Neoteleostei</taxon>
        <taxon>Acanthomorphata</taxon>
        <taxon>Ovalentaria</taxon>
        <taxon>Atherinomorphae</taxon>
        <taxon>Cyprinodontiformes</taxon>
        <taxon>Nothobranchiidae</taxon>
        <taxon>Nothobranchius</taxon>
    </lineage>
</organism>
<dbReference type="Proteomes" id="UP000822369">
    <property type="component" value="Chromosome 5"/>
</dbReference>
<keyword evidence="2" id="KW-0812">Transmembrane</keyword>
<dbReference type="InterPro" id="IPR011993">
    <property type="entry name" value="PH-like_dom_sf"/>
</dbReference>
<dbReference type="PANTHER" id="PTHR46645:SF1">
    <property type="entry name" value="GRAM DOMAIN-CONTAINING PROTEIN"/>
    <property type="match status" value="1"/>
</dbReference>
<dbReference type="KEGG" id="nfu:107384128"/>
<dbReference type="EMBL" id="JAAVVJ010000005">
    <property type="protein sequence ID" value="KAF7222770.1"/>
    <property type="molecule type" value="Genomic_DNA"/>
</dbReference>
<comment type="caution">
    <text evidence="4">The sequence shown here is derived from an EMBL/GenBank/DDBJ whole genome shotgun (WGS) entry which is preliminary data.</text>
</comment>